<keyword evidence="7" id="KW-1185">Reference proteome</keyword>
<dbReference type="GO" id="GO:0097176">
    <property type="term" value="P:epoxide metabolic process"/>
    <property type="evidence" value="ECO:0007669"/>
    <property type="project" value="TreeGrafter"/>
</dbReference>
<feature type="active site" description="Proton acceptor" evidence="4">
    <location>
        <position position="416"/>
    </location>
</feature>
<evidence type="ECO:0000313" key="7">
    <source>
        <dbReference type="Proteomes" id="UP000324022"/>
    </source>
</evidence>
<dbReference type="PRINTS" id="PR00412">
    <property type="entry name" value="EPOXHYDRLASE"/>
</dbReference>
<evidence type="ECO:0000256" key="3">
    <source>
        <dbReference type="ARBA" id="ARBA00022801"/>
    </source>
</evidence>
<dbReference type="OrthoDB" id="7130006at2759"/>
<dbReference type="GO" id="GO:0004301">
    <property type="term" value="F:epoxide hydrolase activity"/>
    <property type="evidence" value="ECO:0007669"/>
    <property type="project" value="TreeGrafter"/>
</dbReference>
<dbReference type="InterPro" id="IPR029058">
    <property type="entry name" value="AB_hydrolase_fold"/>
</dbReference>
<dbReference type="PANTHER" id="PTHR21661">
    <property type="entry name" value="EPOXIDE HYDROLASE 1-RELATED"/>
    <property type="match status" value="1"/>
</dbReference>
<evidence type="ECO:0000313" key="6">
    <source>
        <dbReference type="EMBL" id="SPO23472.1"/>
    </source>
</evidence>
<name>A0A5C3DZ03_9BASI</name>
<organism evidence="6 7">
    <name type="scientific">Ustilago trichophora</name>
    <dbReference type="NCBI Taxonomy" id="86804"/>
    <lineage>
        <taxon>Eukaryota</taxon>
        <taxon>Fungi</taxon>
        <taxon>Dikarya</taxon>
        <taxon>Basidiomycota</taxon>
        <taxon>Ustilaginomycotina</taxon>
        <taxon>Ustilaginomycetes</taxon>
        <taxon>Ustilaginales</taxon>
        <taxon>Ustilaginaceae</taxon>
        <taxon>Ustilago</taxon>
    </lineage>
</organism>
<dbReference type="InterPro" id="IPR000639">
    <property type="entry name" value="Epox_hydrolase-like"/>
</dbReference>
<proteinExistence type="inferred from homology"/>
<evidence type="ECO:0000256" key="1">
    <source>
        <dbReference type="ARBA" id="ARBA00010088"/>
    </source>
</evidence>
<dbReference type="Pfam" id="PF06441">
    <property type="entry name" value="EHN"/>
    <property type="match status" value="1"/>
</dbReference>
<dbReference type="PIRSF" id="PIRSF001112">
    <property type="entry name" value="Epoxide_hydrolase"/>
    <property type="match status" value="1"/>
</dbReference>
<keyword evidence="3 6" id="KW-0378">Hydrolase</keyword>
<dbReference type="SUPFAM" id="SSF53474">
    <property type="entry name" value="alpha/beta-Hydrolases"/>
    <property type="match status" value="1"/>
</dbReference>
<evidence type="ECO:0000256" key="2">
    <source>
        <dbReference type="ARBA" id="ARBA00022797"/>
    </source>
</evidence>
<evidence type="ECO:0000256" key="4">
    <source>
        <dbReference type="PIRSR" id="PIRSR001112-1"/>
    </source>
</evidence>
<dbReference type="EMBL" id="OOIN01000005">
    <property type="protein sequence ID" value="SPO23472.1"/>
    <property type="molecule type" value="Genomic_DNA"/>
</dbReference>
<dbReference type="InterPro" id="IPR010497">
    <property type="entry name" value="Epoxide_hydro_N"/>
</dbReference>
<dbReference type="Gene3D" id="3.40.50.1820">
    <property type="entry name" value="alpha/beta hydrolase"/>
    <property type="match status" value="1"/>
</dbReference>
<sequence length="441" mass="50141">MTEVGKPRQIRIEFPEADLDRLQRKLDDARLPESEITGGLKPWEYGTELSKLRQVLDDWKAGNPKDSHRRPVGSSGQGVKAWWKSVEDKLNKFPHYKVQIEGIDVHYQHFKSSVPDEEAGMPAIPLIFSHGWPGCFAEGYYFASKLVESRAPRFEVIMPSLPGYGLSSGPLKKGWTLGDTGRVFDTLMTSVLGFKSYMAQGGDWGSIVTRFIANSPNCKIAHINFAPPEPPFWSMPALALEQAGYKGIAPKSLKLLGYHPQEIVGIQRSLQYLEKGNGYARIQGTQPSTLGYSLYDNPVGILSWIIEKYYAWSDPRCPAFNDSNNDASPHSFVTDQDILTTVMIYYLTNSIHTSFLPYRESMQHFNKPDWKLWEANKETPFGYSNFPYEALAGPKSWLSKYRLNWQFYKMHDYGGHFAALDNPDALVEDMQEFANRHWPGF</sequence>
<protein>
    <submittedName>
        <fullName evidence="6">Related to Epoxide hydrolase 1</fullName>
    </submittedName>
</protein>
<gene>
    <name evidence="6" type="ORF">UTRI_02151</name>
</gene>
<dbReference type="AlphaFoldDB" id="A0A5C3DZ03"/>
<evidence type="ECO:0000259" key="5">
    <source>
        <dbReference type="Pfam" id="PF06441"/>
    </source>
</evidence>
<feature type="active site" description="Nucleophile" evidence="4">
    <location>
        <position position="203"/>
    </location>
</feature>
<dbReference type="Proteomes" id="UP000324022">
    <property type="component" value="Unassembled WGS sequence"/>
</dbReference>
<feature type="domain" description="Epoxide hydrolase N-terminal" evidence="5">
    <location>
        <begin position="8"/>
        <end position="138"/>
    </location>
</feature>
<accession>A0A5C3DZ03</accession>
<reference evidence="6 7" key="1">
    <citation type="submission" date="2018-03" db="EMBL/GenBank/DDBJ databases">
        <authorList>
            <person name="Guldener U."/>
        </authorList>
    </citation>
    <scope>NUCLEOTIDE SEQUENCE [LARGE SCALE GENOMIC DNA]</scope>
    <source>
        <strain evidence="6 7">NBRC100155</strain>
    </source>
</reference>
<dbReference type="InterPro" id="IPR016292">
    <property type="entry name" value="Epoxide_hydrolase"/>
</dbReference>
<feature type="active site" description="Proton donor" evidence="4">
    <location>
        <position position="358"/>
    </location>
</feature>
<comment type="similarity">
    <text evidence="1">Belongs to the peptidase S33 family.</text>
</comment>
<keyword evidence="2" id="KW-0058">Aromatic hydrocarbons catabolism</keyword>
<dbReference type="PANTHER" id="PTHR21661:SF35">
    <property type="entry name" value="EPOXIDE HYDROLASE"/>
    <property type="match status" value="1"/>
</dbReference>